<evidence type="ECO:0000259" key="2">
    <source>
        <dbReference type="Pfam" id="PF18620"/>
    </source>
</evidence>
<organism evidence="3 4">
    <name type="scientific">Bacteroides gallinaceum</name>
    <dbReference type="NCBI Taxonomy" id="1462571"/>
    <lineage>
        <taxon>Bacteria</taxon>
        <taxon>Pseudomonadati</taxon>
        <taxon>Bacteroidota</taxon>
        <taxon>Bacteroidia</taxon>
        <taxon>Bacteroidales</taxon>
        <taxon>Bacteroidaceae</taxon>
        <taxon>Bacteroides</taxon>
    </lineage>
</organism>
<proteinExistence type="predicted"/>
<dbReference type="Pfam" id="PF18620">
    <property type="entry name" value="DUF5627"/>
    <property type="match status" value="1"/>
</dbReference>
<name>A0ABT7X5N0_9BACE</name>
<dbReference type="InterPro" id="IPR040580">
    <property type="entry name" value="DUF5627"/>
</dbReference>
<dbReference type="Gene3D" id="2.40.128.420">
    <property type="match status" value="1"/>
</dbReference>
<gene>
    <name evidence="3" type="ORF">QVO10_08190</name>
</gene>
<feature type="domain" description="DUF5627" evidence="2">
    <location>
        <begin position="200"/>
        <end position="331"/>
    </location>
</feature>
<dbReference type="RefSeq" id="WP_087210299.1">
    <property type="nucleotide sequence ID" value="NZ_JACJJF010000042.1"/>
</dbReference>
<dbReference type="EMBL" id="JAUEII010000015">
    <property type="protein sequence ID" value="MDN0049363.1"/>
    <property type="molecule type" value="Genomic_DNA"/>
</dbReference>
<dbReference type="PROSITE" id="PS51257">
    <property type="entry name" value="PROKAR_LIPOPROTEIN"/>
    <property type="match status" value="1"/>
</dbReference>
<reference evidence="3" key="1">
    <citation type="submission" date="2023-06" db="EMBL/GenBank/DDBJ databases">
        <authorList>
            <person name="Zeman M."/>
            <person name="Kubasova T."/>
            <person name="Jahodarova E."/>
            <person name="Nykrynova M."/>
            <person name="Rychlik I."/>
        </authorList>
    </citation>
    <scope>NUCLEOTIDE SEQUENCE</scope>
    <source>
        <strain evidence="3">84_SSukc20</strain>
    </source>
</reference>
<sequence>MRKANLYSILLAGITAMGITSCENGDAEFPNYDNSAVYFAHQTPVRTLVMGEDTYDTSLDNAHKCKIYATMGGAYAGSGSTVIDIMVDNELCDNLYFADGVTPVRPMPANYYTLSSEQITLNEFENLMGAVEVTFNNEFFEDPASTENTYVIPLRMTHVVNADSILLGVPNTPNAAWTNADMWDTAPKNYVLYCVKYINKYHATYLRRGIDQITEGGNTTTNVRHEYYVEDDEECNVTTRNLHTAVFPVSTTIGDETVTCDLLLTFNDNDECTITSGTEGFTASGTGKFVVDGEKQSWGNKDRNALYLDYNIDFGAKQYNTKDTLVVQTRGVAYEEFSTVYKE</sequence>
<dbReference type="InterPro" id="IPR013728">
    <property type="entry name" value="BT_3987-like_N"/>
</dbReference>
<evidence type="ECO:0000313" key="4">
    <source>
        <dbReference type="Proteomes" id="UP001167871"/>
    </source>
</evidence>
<dbReference type="Pfam" id="PF08522">
    <property type="entry name" value="BT_3987-like_N"/>
    <property type="match status" value="1"/>
</dbReference>
<dbReference type="Gene3D" id="2.60.40.1740">
    <property type="entry name" value="hypothetical protein (bacova_03559)"/>
    <property type="match status" value="1"/>
</dbReference>
<evidence type="ECO:0000259" key="1">
    <source>
        <dbReference type="Pfam" id="PF08522"/>
    </source>
</evidence>
<evidence type="ECO:0000313" key="3">
    <source>
        <dbReference type="EMBL" id="MDN0049363.1"/>
    </source>
</evidence>
<accession>A0ABT7X5N0</accession>
<feature type="domain" description="BT-3987-like N-terminal" evidence="1">
    <location>
        <begin position="32"/>
        <end position="162"/>
    </location>
</feature>
<protein>
    <submittedName>
        <fullName evidence="3">DUF5627 domain-containing protein</fullName>
    </submittedName>
</protein>
<dbReference type="Proteomes" id="UP001167871">
    <property type="component" value="Unassembled WGS sequence"/>
</dbReference>
<comment type="caution">
    <text evidence="3">The sequence shown here is derived from an EMBL/GenBank/DDBJ whole genome shotgun (WGS) entry which is preliminary data.</text>
</comment>
<keyword evidence="4" id="KW-1185">Reference proteome</keyword>
<reference evidence="3" key="2">
    <citation type="submission" date="2024-05" db="EMBL/GenBank/DDBJ databases">
        <title>Identification and characterization of horizontal gene transfer across gut microbiota members of farm animals based on homology search.</title>
        <authorList>
            <person name="Schwarzerova J."/>
            <person name="Nykrynova M."/>
            <person name="Jureckova K."/>
            <person name="Cejkova D."/>
            <person name="Rychlik I."/>
        </authorList>
    </citation>
    <scope>NUCLEOTIDE SEQUENCE</scope>
    <source>
        <strain evidence="3">84_SSukc20</strain>
    </source>
</reference>